<keyword evidence="3 10" id="KW-0378">Hydrolase</keyword>
<dbReference type="InterPro" id="IPR000212">
    <property type="entry name" value="DNA_helicase_UvrD/REP"/>
</dbReference>
<comment type="similarity">
    <text evidence="1">Belongs to the helicase family. UvrD subfamily.</text>
</comment>
<evidence type="ECO:0000256" key="7">
    <source>
        <dbReference type="ARBA" id="ARBA00034617"/>
    </source>
</evidence>
<dbReference type="GO" id="GO:0016887">
    <property type="term" value="F:ATP hydrolysis activity"/>
    <property type="evidence" value="ECO:0007669"/>
    <property type="project" value="RHEA"/>
</dbReference>
<accession>A0A1G6K8Z6</accession>
<dbReference type="InterPro" id="IPR011528">
    <property type="entry name" value="NERD"/>
</dbReference>
<dbReference type="InterPro" id="IPR013986">
    <property type="entry name" value="DExx_box_DNA_helicase_dom_sf"/>
</dbReference>
<dbReference type="PANTHER" id="PTHR11070">
    <property type="entry name" value="UVRD / RECB / PCRA DNA HELICASE FAMILY MEMBER"/>
    <property type="match status" value="1"/>
</dbReference>
<dbReference type="GO" id="GO:0000725">
    <property type="term" value="P:recombinational repair"/>
    <property type="evidence" value="ECO:0007669"/>
    <property type="project" value="TreeGrafter"/>
</dbReference>
<evidence type="ECO:0000256" key="9">
    <source>
        <dbReference type="ARBA" id="ARBA00048988"/>
    </source>
</evidence>
<keyword evidence="6" id="KW-0413">Isomerase</keyword>
<dbReference type="GO" id="GO:0005829">
    <property type="term" value="C:cytosol"/>
    <property type="evidence" value="ECO:0007669"/>
    <property type="project" value="TreeGrafter"/>
</dbReference>
<dbReference type="STRING" id="1814289.SAMN05216410_1518"/>
<dbReference type="GO" id="GO:0005524">
    <property type="term" value="F:ATP binding"/>
    <property type="evidence" value="ECO:0007669"/>
    <property type="project" value="UniProtKB-UniRule"/>
</dbReference>
<evidence type="ECO:0000256" key="1">
    <source>
        <dbReference type="ARBA" id="ARBA00009922"/>
    </source>
</evidence>
<evidence type="ECO:0000256" key="5">
    <source>
        <dbReference type="ARBA" id="ARBA00022840"/>
    </source>
</evidence>
<comment type="catalytic activity">
    <reaction evidence="7">
        <text>Couples ATP hydrolysis with the unwinding of duplex DNA by translocating in the 3'-5' direction.</text>
        <dbReference type="EC" id="5.6.2.4"/>
    </reaction>
</comment>
<dbReference type="PROSITE" id="PS51198">
    <property type="entry name" value="UVRD_HELICASE_ATP_BIND"/>
    <property type="match status" value="1"/>
</dbReference>
<dbReference type="InterPro" id="IPR027417">
    <property type="entry name" value="P-loop_NTPase"/>
</dbReference>
<keyword evidence="4 10" id="KW-0347">Helicase</keyword>
<evidence type="ECO:0000256" key="3">
    <source>
        <dbReference type="ARBA" id="ARBA00022801"/>
    </source>
</evidence>
<proteinExistence type="inferred from homology"/>
<dbReference type="AlphaFoldDB" id="A0A1G6K8Z6"/>
<dbReference type="EMBL" id="FMYH01000002">
    <property type="protein sequence ID" value="SDC26776.1"/>
    <property type="molecule type" value="Genomic_DNA"/>
</dbReference>
<gene>
    <name evidence="12" type="ORF">SAMN05216410_1518</name>
</gene>
<dbReference type="Gene3D" id="1.10.10.160">
    <property type="match status" value="1"/>
</dbReference>
<evidence type="ECO:0000256" key="4">
    <source>
        <dbReference type="ARBA" id="ARBA00022806"/>
    </source>
</evidence>
<dbReference type="InterPro" id="IPR014017">
    <property type="entry name" value="DNA_helicase_UvrD-like_C"/>
</dbReference>
<dbReference type="GO" id="GO:0043138">
    <property type="term" value="F:3'-5' DNA helicase activity"/>
    <property type="evidence" value="ECO:0007669"/>
    <property type="project" value="UniProtKB-EC"/>
</dbReference>
<dbReference type="EC" id="5.6.2.4" evidence="8"/>
<organism evidence="12 13">
    <name type="scientific">Sanguibacter gelidistatuariae</name>
    <dbReference type="NCBI Taxonomy" id="1814289"/>
    <lineage>
        <taxon>Bacteria</taxon>
        <taxon>Bacillati</taxon>
        <taxon>Actinomycetota</taxon>
        <taxon>Actinomycetes</taxon>
        <taxon>Micrococcales</taxon>
        <taxon>Sanguibacteraceae</taxon>
        <taxon>Sanguibacter</taxon>
    </lineage>
</organism>
<name>A0A1G6K8Z6_9MICO</name>
<reference evidence="12 13" key="1">
    <citation type="submission" date="2016-09" db="EMBL/GenBank/DDBJ databases">
        <authorList>
            <person name="Capua I."/>
            <person name="De Benedictis P."/>
            <person name="Joannis T."/>
            <person name="Lombin L.H."/>
            <person name="Cattoli G."/>
        </authorList>
    </citation>
    <scope>NUCLEOTIDE SEQUENCE [LARGE SCALE GENOMIC DNA]</scope>
    <source>
        <strain evidence="12 13">ISLP-3</strain>
    </source>
</reference>
<dbReference type="Pfam" id="PF00580">
    <property type="entry name" value="UvrD-helicase"/>
    <property type="match status" value="1"/>
</dbReference>
<evidence type="ECO:0000313" key="13">
    <source>
        <dbReference type="Proteomes" id="UP000199039"/>
    </source>
</evidence>
<dbReference type="Pfam" id="PF08378">
    <property type="entry name" value="NERD"/>
    <property type="match status" value="1"/>
</dbReference>
<evidence type="ECO:0000313" key="12">
    <source>
        <dbReference type="EMBL" id="SDC26776.1"/>
    </source>
</evidence>
<dbReference type="Proteomes" id="UP000199039">
    <property type="component" value="Unassembled WGS sequence"/>
</dbReference>
<evidence type="ECO:0000256" key="2">
    <source>
        <dbReference type="ARBA" id="ARBA00022741"/>
    </source>
</evidence>
<sequence>MPAGRSAGVGARREALLAGAHAAEVSEKATVAALGRLAGVGYHLLADRRWPGSRTANVDLVVVGPGGVFIVDTKWWADVSVAQGRIFRGQDDVTEELYALADLGQTVEADLADVGLSPNEIHPVVVLHGRSGISETVASVRVLGEGDALRFIAGHGQRHTPAAVDLLLARCLDLFPAMGNADAAAHAVAVDPVRPADRAWEEPLLSDREIDAALFDSLLASPVEDWMAFLHPAQAKLVRRSFNGPSRIRGSAGTGKTVVGLHRAAYLARMNPHGKVLVTTFVNTLPGVMAQSLARLAPEAVDRVIFTSVHRFARRVLDARGVTVRVDPGKALTAFNLAWVRTGRHSVLGGIDLPVTYWQEEVVVVLRGRGITDFDAYADLARTGRKHRLSLEQRRGVWELHLAYDAQLRALGITDFAGSILLAEAALQSVPYGSAPGEESIAAVIVDEAQDLTCAQIRLLHALTGDAPDGLTLIGDGQQSIYPGGYTLAEAGVSLAGRGVVMDVNYRNTAQIVEFASRLVDGDEFADIEGATSRADRTDRVTRTGPEPVLWRGPQPDAAAALVARVREVLTGVGTDAADIGVLSPTHAGVQGALRALAAAGIPTINLADYEGVPVDAVKVGTIKRAKGLEFKQVLVCAVPAALVAADAQPPAADADRERWDRDRRELFVAMTRARDGLWVSTTGT</sequence>
<keyword evidence="13" id="KW-1185">Reference proteome</keyword>
<dbReference type="GO" id="GO:0003677">
    <property type="term" value="F:DNA binding"/>
    <property type="evidence" value="ECO:0007669"/>
    <property type="project" value="InterPro"/>
</dbReference>
<dbReference type="InterPro" id="IPR014016">
    <property type="entry name" value="UvrD-like_ATP-bd"/>
</dbReference>
<dbReference type="Gene3D" id="3.40.50.300">
    <property type="entry name" value="P-loop containing nucleotide triphosphate hydrolases"/>
    <property type="match status" value="2"/>
</dbReference>
<dbReference type="Pfam" id="PF13361">
    <property type="entry name" value="UvrD_C"/>
    <property type="match status" value="1"/>
</dbReference>
<dbReference type="SUPFAM" id="SSF52540">
    <property type="entry name" value="P-loop containing nucleoside triphosphate hydrolases"/>
    <property type="match status" value="1"/>
</dbReference>
<feature type="binding site" evidence="10">
    <location>
        <begin position="250"/>
        <end position="257"/>
    </location>
    <ligand>
        <name>ATP</name>
        <dbReference type="ChEBI" id="CHEBI:30616"/>
    </ligand>
</feature>
<evidence type="ECO:0000256" key="6">
    <source>
        <dbReference type="ARBA" id="ARBA00023235"/>
    </source>
</evidence>
<dbReference type="OrthoDB" id="9787585at2"/>
<evidence type="ECO:0000256" key="8">
    <source>
        <dbReference type="ARBA" id="ARBA00034808"/>
    </source>
</evidence>
<evidence type="ECO:0000259" key="11">
    <source>
        <dbReference type="PROSITE" id="PS51198"/>
    </source>
</evidence>
<comment type="catalytic activity">
    <reaction evidence="9">
        <text>ATP + H2O = ADP + phosphate + H(+)</text>
        <dbReference type="Rhea" id="RHEA:13065"/>
        <dbReference type="ChEBI" id="CHEBI:15377"/>
        <dbReference type="ChEBI" id="CHEBI:15378"/>
        <dbReference type="ChEBI" id="CHEBI:30616"/>
        <dbReference type="ChEBI" id="CHEBI:43474"/>
        <dbReference type="ChEBI" id="CHEBI:456216"/>
        <dbReference type="EC" id="5.6.2.4"/>
    </reaction>
</comment>
<evidence type="ECO:0000256" key="10">
    <source>
        <dbReference type="PROSITE-ProRule" id="PRU00560"/>
    </source>
</evidence>
<feature type="domain" description="UvrD-like helicase ATP-binding" evidence="11">
    <location>
        <begin position="229"/>
        <end position="542"/>
    </location>
</feature>
<keyword evidence="2 10" id="KW-0547">Nucleotide-binding</keyword>
<dbReference type="PANTHER" id="PTHR11070:SF45">
    <property type="entry name" value="DNA 3'-5' HELICASE"/>
    <property type="match status" value="1"/>
</dbReference>
<dbReference type="RefSeq" id="WP_093182090.1">
    <property type="nucleotide sequence ID" value="NZ_FMYH01000002.1"/>
</dbReference>
<protein>
    <recommendedName>
        <fullName evidence="8">DNA 3'-5' helicase</fullName>
        <ecNumber evidence="8">5.6.2.4</ecNumber>
    </recommendedName>
</protein>
<keyword evidence="5 10" id="KW-0067">ATP-binding</keyword>